<evidence type="ECO:0000313" key="2">
    <source>
        <dbReference type="Proteomes" id="UP000279057"/>
    </source>
</evidence>
<name>A0A3M4NIG2_PSESG</name>
<evidence type="ECO:0000313" key="1">
    <source>
        <dbReference type="EMBL" id="RMM56838.1"/>
    </source>
</evidence>
<dbReference type="AlphaFoldDB" id="A0A3M4NIG2"/>
<organism evidence="1 2">
    <name type="scientific">Pseudomonas savastanoi pv. glycinea</name>
    <name type="common">Pseudomonas syringae pv. glycinea</name>
    <dbReference type="NCBI Taxonomy" id="318"/>
    <lineage>
        <taxon>Bacteria</taxon>
        <taxon>Pseudomonadati</taxon>
        <taxon>Pseudomonadota</taxon>
        <taxon>Gammaproteobacteria</taxon>
        <taxon>Pseudomonadales</taxon>
        <taxon>Pseudomonadaceae</taxon>
        <taxon>Pseudomonas</taxon>
    </lineage>
</organism>
<gene>
    <name evidence="1" type="ORF">ALQ74_103179</name>
</gene>
<protein>
    <submittedName>
        <fullName evidence="1">Uncharacterized protein</fullName>
    </submittedName>
</protein>
<dbReference type="Proteomes" id="UP000279057">
    <property type="component" value="Unassembled WGS sequence"/>
</dbReference>
<comment type="caution">
    <text evidence="1">The sequence shown here is derived from an EMBL/GenBank/DDBJ whole genome shotgun (WGS) entry which is preliminary data.</text>
</comment>
<dbReference type="EMBL" id="RBOM01000365">
    <property type="protein sequence ID" value="RMM56838.1"/>
    <property type="molecule type" value="Genomic_DNA"/>
</dbReference>
<reference evidence="1 2" key="1">
    <citation type="submission" date="2018-08" db="EMBL/GenBank/DDBJ databases">
        <title>Recombination of ecologically and evolutionarily significant loci maintains genetic cohesion in the Pseudomonas syringae species complex.</title>
        <authorList>
            <person name="Dillon M."/>
            <person name="Thakur S."/>
            <person name="Almeida R.N.D."/>
            <person name="Weir B.S."/>
            <person name="Guttman D.S."/>
        </authorList>
    </citation>
    <scope>NUCLEOTIDE SEQUENCE [LARGE SCALE GENOMIC DNA]</scope>
    <source>
        <strain evidence="1 2">ICMP 4332</strain>
    </source>
</reference>
<accession>A0A3M4NIG2</accession>
<sequence length="680" mass="75040">MSQDRAFCCSSLTGLERNALAAQVVVVGTAEVDHAAWAEFDDAGCQRGHELAVVADENQGARVVFQRKVQRFDGFHVQVVGRFVHHQHVRFLQDQLAEQHTALFTTGNHFDRLEDLVIGEQHAAQSATYHLLAALRPLAHPVEEGRFVFKIVSVVLSVVTDFRCFGPLDRACIRLQLVDQGAQQGGLADAVRTDDCNTFAGFDLEAEVLEQCLAVEAFGHAIDNDRLTVQLFGLFETNERADTAGRLDLGQLDLVDRLGSGRCLLGFRCVGRKAADERLQLGDLCLLLGVVGQQLLAGLGRDSHVLVIVAREQAQLAVIQVGHVRAHAVQKVTVVGDDDHQAVALGEDVFQPANGVDVQVVGRFVEQQHFRIGEQCLREQNAQFPAGRYFAHRTVVLFDADTQAQQQFAGTGLGSVAVHFRKFGFQLGHGHAVVFAHFRQRVDAVALGLDLPQLFMAHDHGVEYREFFVGELILAQLTQSYVRLQHHLTARRLEVATEDFHEGGLAAAVRANQAVTVTGAKLHRDILEQGFGAELHRDVSCGDQLLYLSITWAITGERWCQRCRVRDTTGAVQPAPPEHELIQRAYVYSNGSLPWPRCRDMNVGVHARHWRALSHRSGGSDMVDSAGLPSCPRSGLLRSLLGSLAQSVCTRQRQARFQKKSQKKDTESSHCLIGRSFTFG</sequence>
<proteinExistence type="predicted"/>
<dbReference type="AntiFam" id="ANF00142">
    <property type="entry name" value="Shadow ORF (opposite yadG)"/>
</dbReference>